<comment type="caution">
    <text evidence="2">The sequence shown here is derived from an EMBL/GenBank/DDBJ whole genome shotgun (WGS) entry which is preliminary data.</text>
</comment>
<feature type="region of interest" description="Disordered" evidence="1">
    <location>
        <begin position="44"/>
        <end position="70"/>
    </location>
</feature>
<dbReference type="Proteomes" id="UP000233786">
    <property type="component" value="Unassembled WGS sequence"/>
</dbReference>
<protein>
    <submittedName>
        <fullName evidence="2">Uncharacterized protein</fullName>
    </submittedName>
</protein>
<dbReference type="AlphaFoldDB" id="A0A2N3Y6N1"/>
<name>A0A2N3Y6N1_SACSN</name>
<accession>A0A2N3Y6N1</accession>
<evidence type="ECO:0000313" key="2">
    <source>
        <dbReference type="EMBL" id="PKW18531.1"/>
    </source>
</evidence>
<evidence type="ECO:0000256" key="1">
    <source>
        <dbReference type="SAM" id="MobiDB-lite"/>
    </source>
</evidence>
<evidence type="ECO:0000313" key="3">
    <source>
        <dbReference type="Proteomes" id="UP000233786"/>
    </source>
</evidence>
<keyword evidence="3" id="KW-1185">Reference proteome</keyword>
<reference evidence="2" key="1">
    <citation type="submission" date="2017-12" db="EMBL/GenBank/DDBJ databases">
        <title>Sequencing the genomes of 1000 Actinobacteria strains.</title>
        <authorList>
            <person name="Klenk H.-P."/>
        </authorList>
    </citation>
    <scope>NUCLEOTIDE SEQUENCE [LARGE SCALE GENOMIC DNA]</scope>
    <source>
        <strain evidence="2">DSM 44228</strain>
    </source>
</reference>
<feature type="compositionally biased region" description="Polar residues" evidence="1">
    <location>
        <begin position="44"/>
        <end position="58"/>
    </location>
</feature>
<sequence length="70" mass="7619">MFMSLPYKVTRQRLTVPAAPLRRETSKEAKLQCCGKTMRSCAANSRSVSATSQPTGSGSLHCRPCHPGPR</sequence>
<gene>
    <name evidence="2" type="ORF">A8926_6625</name>
</gene>
<proteinExistence type="predicted"/>
<organism evidence="2 3">
    <name type="scientific">Saccharopolyspora spinosa</name>
    <dbReference type="NCBI Taxonomy" id="60894"/>
    <lineage>
        <taxon>Bacteria</taxon>
        <taxon>Bacillati</taxon>
        <taxon>Actinomycetota</taxon>
        <taxon>Actinomycetes</taxon>
        <taxon>Pseudonocardiales</taxon>
        <taxon>Pseudonocardiaceae</taxon>
        <taxon>Saccharopolyspora</taxon>
    </lineage>
</organism>
<dbReference type="EMBL" id="PJNB01000001">
    <property type="protein sequence ID" value="PKW18531.1"/>
    <property type="molecule type" value="Genomic_DNA"/>
</dbReference>